<dbReference type="AlphaFoldDB" id="A0ABD5UMY9"/>
<reference evidence="2 3" key="1">
    <citation type="journal article" date="2019" name="Int. J. Syst. Evol. Microbiol.">
        <title>The Global Catalogue of Microorganisms (GCM) 10K type strain sequencing project: providing services to taxonomists for standard genome sequencing and annotation.</title>
        <authorList>
            <consortium name="The Broad Institute Genomics Platform"/>
            <consortium name="The Broad Institute Genome Sequencing Center for Infectious Disease"/>
            <person name="Wu L."/>
            <person name="Ma J."/>
        </authorList>
    </citation>
    <scope>NUCLEOTIDE SEQUENCE [LARGE SCALE GENOMIC DNA]</scope>
    <source>
        <strain evidence="2 3">Y73</strain>
    </source>
</reference>
<gene>
    <name evidence="2" type="ORF">ACFQEY_04100</name>
</gene>
<evidence type="ECO:0000256" key="1">
    <source>
        <dbReference type="SAM" id="MobiDB-lite"/>
    </source>
</evidence>
<sequence>MVTIDRRSQHNTVQLTDLGRLAVQQCLDDNYELVHPDQRRLNRCLTGTPQESTSTVSPRRAGGETPTTDEWVAATGDPNADADYVQWLTGSENSPSHLHERFSTVAHDDAITLVDDPPHPFEDDRVTYLSQTNAETLVVLQWGDPLATLGRLGCALLSDKAFSNILTPSRIGCEFDALHDESDHDVARSLRRGHQVGWYSNSETTYGAWRERITTVRDHLLARVGKLMNSDDTTARSDLFNDLHDLIASATQLYHAAGIDFTTTSRVPDTDALVRNTTQLNKLCAFLAKTVPKQSVYGIHSGYRMLFEEWPGKLCRRLPYDIDPNTRMDLTMSWVLAGPTITALSDQIIATLTTELTRVRKPIADGTEQAPPLEIPVIDGTTYPAIRRVIDELPMTHDVQWTPRERQRLVRLCLRSFGPSDTSLE</sequence>
<keyword evidence="3" id="KW-1185">Reference proteome</keyword>
<accession>A0ABD5UMY9</accession>
<evidence type="ECO:0000313" key="3">
    <source>
        <dbReference type="Proteomes" id="UP001596333"/>
    </source>
</evidence>
<dbReference type="EMBL" id="JBHSXI010000001">
    <property type="protein sequence ID" value="MFC6888236.1"/>
    <property type="molecule type" value="Genomic_DNA"/>
</dbReference>
<proteinExistence type="predicted"/>
<dbReference type="RefSeq" id="WP_379765039.1">
    <property type="nucleotide sequence ID" value="NZ_JBHSXI010000001.1"/>
</dbReference>
<evidence type="ECO:0000313" key="2">
    <source>
        <dbReference type="EMBL" id="MFC6888236.1"/>
    </source>
</evidence>
<comment type="caution">
    <text evidence="2">The sequence shown here is derived from an EMBL/GenBank/DDBJ whole genome shotgun (WGS) entry which is preliminary data.</text>
</comment>
<name>A0ABD5UMY9_9EURY</name>
<feature type="compositionally biased region" description="Polar residues" evidence="1">
    <location>
        <begin position="45"/>
        <end position="57"/>
    </location>
</feature>
<feature type="region of interest" description="Disordered" evidence="1">
    <location>
        <begin position="42"/>
        <end position="69"/>
    </location>
</feature>
<protein>
    <submittedName>
        <fullName evidence="2">Uncharacterized protein</fullName>
    </submittedName>
</protein>
<organism evidence="2 3">
    <name type="scientific">Halorubrum trueperi</name>
    <dbReference type="NCBI Taxonomy" id="2004704"/>
    <lineage>
        <taxon>Archaea</taxon>
        <taxon>Methanobacteriati</taxon>
        <taxon>Methanobacteriota</taxon>
        <taxon>Stenosarchaea group</taxon>
        <taxon>Halobacteria</taxon>
        <taxon>Halobacteriales</taxon>
        <taxon>Haloferacaceae</taxon>
        <taxon>Halorubrum</taxon>
    </lineage>
</organism>
<dbReference type="Proteomes" id="UP001596333">
    <property type="component" value="Unassembled WGS sequence"/>
</dbReference>